<organism evidence="2 3">
    <name type="scientific">Cafeteria roenbergensis</name>
    <name type="common">Marine flagellate</name>
    <dbReference type="NCBI Taxonomy" id="33653"/>
    <lineage>
        <taxon>Eukaryota</taxon>
        <taxon>Sar</taxon>
        <taxon>Stramenopiles</taxon>
        <taxon>Bigyra</taxon>
        <taxon>Opalozoa</taxon>
        <taxon>Bicosoecida</taxon>
        <taxon>Cafeteriaceae</taxon>
        <taxon>Cafeteria</taxon>
    </lineage>
</organism>
<dbReference type="Proteomes" id="UP000324907">
    <property type="component" value="Unassembled WGS sequence"/>
</dbReference>
<gene>
    <name evidence="2" type="ORF">FNF28_06705</name>
</gene>
<feature type="region of interest" description="Disordered" evidence="1">
    <location>
        <begin position="199"/>
        <end position="234"/>
    </location>
</feature>
<dbReference type="EMBL" id="VLTL01000180">
    <property type="protein sequence ID" value="KAA0155571.1"/>
    <property type="molecule type" value="Genomic_DNA"/>
</dbReference>
<sequence>MQELRLRQRAAACLELTGEQRRAFHALETKRRQDAAKRQALHTKWTETVYKPMSTRMCEAVDAAKDRTAQRREAFASFLHECSVSSLIHLDHKGGTGGAFDDPMELNRGSVRVAGAPISSDPLKLSLVKGGFEGQLLLGGGARDAVEAMHSLPTRTSLESSKAWVVHKVQPRRSVPGASHAPDRVHLDQFDIDRSNAAVASDFPRLGKRPVAVPSRGVGARETLRAPPRPADVE</sequence>
<protein>
    <submittedName>
        <fullName evidence="2">Uncharacterized protein</fullName>
    </submittedName>
</protein>
<evidence type="ECO:0000313" key="3">
    <source>
        <dbReference type="Proteomes" id="UP000324907"/>
    </source>
</evidence>
<evidence type="ECO:0000313" key="2">
    <source>
        <dbReference type="EMBL" id="KAA0155571.1"/>
    </source>
</evidence>
<accession>A0A5A8CUU8</accession>
<evidence type="ECO:0000256" key="1">
    <source>
        <dbReference type="SAM" id="MobiDB-lite"/>
    </source>
</evidence>
<comment type="caution">
    <text evidence="2">The sequence shown here is derived from an EMBL/GenBank/DDBJ whole genome shotgun (WGS) entry which is preliminary data.</text>
</comment>
<proteinExistence type="predicted"/>
<reference evidence="2 3" key="1">
    <citation type="submission" date="2019-07" db="EMBL/GenBank/DDBJ databases">
        <title>Genomes of Cafeteria roenbergensis.</title>
        <authorList>
            <person name="Fischer M.G."/>
            <person name="Hackl T."/>
            <person name="Roman M."/>
        </authorList>
    </citation>
    <scope>NUCLEOTIDE SEQUENCE [LARGE SCALE GENOMIC DNA]</scope>
    <source>
        <strain evidence="2 3">RCC970-E3</strain>
    </source>
</reference>
<dbReference type="AlphaFoldDB" id="A0A5A8CUU8"/>
<name>A0A5A8CUU8_CAFRO</name>